<dbReference type="InterPro" id="IPR013783">
    <property type="entry name" value="Ig-like_fold"/>
</dbReference>
<keyword evidence="2" id="KW-0812">Transmembrane</keyword>
<dbReference type="PANTHER" id="PTHR46708">
    <property type="entry name" value="TENASCIN"/>
    <property type="match status" value="1"/>
</dbReference>
<gene>
    <name evidence="4" type="ORF">PVAND_009258</name>
</gene>
<evidence type="ECO:0000256" key="1">
    <source>
        <dbReference type="ARBA" id="ARBA00022737"/>
    </source>
</evidence>
<keyword evidence="5" id="KW-1185">Reference proteome</keyword>
<proteinExistence type="predicted"/>
<dbReference type="Proteomes" id="UP001107558">
    <property type="component" value="Chromosome 1"/>
</dbReference>
<dbReference type="InterPro" id="IPR036116">
    <property type="entry name" value="FN3_sf"/>
</dbReference>
<comment type="caution">
    <text evidence="4">The sequence shown here is derived from an EMBL/GenBank/DDBJ whole genome shotgun (WGS) entry which is preliminary data.</text>
</comment>
<feature type="domain" description="Fibronectin type-III" evidence="3">
    <location>
        <begin position="528"/>
        <end position="628"/>
    </location>
</feature>
<keyword evidence="1" id="KW-0677">Repeat</keyword>
<keyword evidence="2" id="KW-1133">Transmembrane helix</keyword>
<organism evidence="4 5">
    <name type="scientific">Polypedilum vanderplanki</name>
    <name type="common">Sleeping chironomid midge</name>
    <dbReference type="NCBI Taxonomy" id="319348"/>
    <lineage>
        <taxon>Eukaryota</taxon>
        <taxon>Metazoa</taxon>
        <taxon>Ecdysozoa</taxon>
        <taxon>Arthropoda</taxon>
        <taxon>Hexapoda</taxon>
        <taxon>Insecta</taxon>
        <taxon>Pterygota</taxon>
        <taxon>Neoptera</taxon>
        <taxon>Endopterygota</taxon>
        <taxon>Diptera</taxon>
        <taxon>Nematocera</taxon>
        <taxon>Chironomoidea</taxon>
        <taxon>Chironomidae</taxon>
        <taxon>Chironominae</taxon>
        <taxon>Polypedilum</taxon>
        <taxon>Polypedilum</taxon>
    </lineage>
</organism>
<feature type="transmembrane region" description="Helical" evidence="2">
    <location>
        <begin position="890"/>
        <end position="911"/>
    </location>
</feature>
<dbReference type="EMBL" id="JADBJN010000001">
    <property type="protein sequence ID" value="KAG5679708.1"/>
    <property type="molecule type" value="Genomic_DNA"/>
</dbReference>
<dbReference type="Gene3D" id="2.60.40.10">
    <property type="entry name" value="Immunoglobulins"/>
    <property type="match status" value="3"/>
</dbReference>
<evidence type="ECO:0000313" key="4">
    <source>
        <dbReference type="EMBL" id="KAG5679708.1"/>
    </source>
</evidence>
<sequence length="1170" mass="132581">MIVTSSLIQSVNCIRGWTDPKGQIIIEKGTRLSIKCVVESDNEVYSNTQLSKRLGFFFQGNVKVDQKYINILNDTAIELVIPKVPEQESMFLCKFDDEKGITYNDVKVGHKPDEIEHIDCVSRNWENLTCTFKKPYNPVYVQYELKYRLDKSSLVHICQVELSDPDIFQCTVEEVSYRRYSENFILTLTSTNLFGTRNQSFEFDNFASVIPGKVENLNKIETSDNITISWLASKKLAVFPKNFDVEISINSSLECNAKEEKILLRNFTTHKEKSSRSVEKNIFEYTIPVKFPNKWYDVGVRMKVAMAKDEEKMWSEMEKIQAFTLSRAPDNPPEINIGSFNILPNGDAYIYWKHLHTCSWNGNGFNYSIKSSGKQENPSEQHLTYAVYRQDFNNRTEDTTFYIRSNNSEGMSRDASVLVIPGKNRRLRGPTKINKKSINGTYVLTWSPPEYNVEEIISYTVFWCTSKTELINSCESSIDFKEHKPHETTFMHESDQTVNFAISANSRTSTSGMMWAKCTTANSYEIGKIRTARISRLTSKEIEVEWNLDCTDLGIVAGYQIEYCPTNKPKTLECITGSENRTNITTHVEKYTLSDLKPYTTYKIVIRMFSNSTMGPPSEPLANTTLEDAPSEVRNLIARNVGNTSVDLYWDPPEEINGVLGSYDIWKNGNVHHRIEIPKTFDSEHLNVTKMNYTLEGLLPYEDYEIIVLACTNKCSVATTTKIRTTIGAPGGFKKQPTLNDKGSTIFNSTYTSGIISWDEPEFKGGNLDFYELKTSFQGNDGTIEKNIIKLKSNECFVEKLCVTNVTGTVRFSVRAVNFVMTPHAKDRDFLITGKKVEKNSQNYCVNDEVLLESMRIASQIDPFGYYLYGPWSESSGHTCHYNNINSRQYILIMILMVASLVFVVMVFYLYRRIKDMKDILVQMPPGLEDLQSEKIKKGKDSSTDKIGKPDLLHNIESPYTMNEDEHGRLLKRSLNGSINGADCSSSIHSESSSMDQAEMADEIEYNDLGQQNNMSDGEIETSTAAANQRPQSFIMNSSVPKEIAPILISPESISSSSPPITDNIPKPNSLIHQPKTPVSVYVAPPVMHSTPIPPQINSNGYVTHSMLNPIQSNNGYTQLNALGKPIINNDRHFIDKMSIKTPIVATTDQEGISGYVTHKQLSDFGHRMQ</sequence>
<dbReference type="CDD" id="cd00063">
    <property type="entry name" value="FN3"/>
    <property type="match status" value="2"/>
</dbReference>
<accession>A0A9J6CC60</accession>
<dbReference type="SUPFAM" id="SSF49265">
    <property type="entry name" value="Fibronectin type III"/>
    <property type="match status" value="4"/>
</dbReference>
<dbReference type="PANTHER" id="PTHR46708:SF2">
    <property type="entry name" value="FIBRONECTIN TYPE-III DOMAIN-CONTAINING PROTEIN"/>
    <property type="match status" value="1"/>
</dbReference>
<dbReference type="AlphaFoldDB" id="A0A9J6CC60"/>
<name>A0A9J6CC60_POLVA</name>
<dbReference type="PROSITE" id="PS50853">
    <property type="entry name" value="FN3"/>
    <property type="match status" value="2"/>
</dbReference>
<dbReference type="SMART" id="SM00060">
    <property type="entry name" value="FN3"/>
    <property type="match status" value="4"/>
</dbReference>
<reference evidence="4" key="1">
    <citation type="submission" date="2021-03" db="EMBL/GenBank/DDBJ databases">
        <title>Chromosome level genome of the anhydrobiotic midge Polypedilum vanderplanki.</title>
        <authorList>
            <person name="Yoshida Y."/>
            <person name="Kikawada T."/>
            <person name="Gusev O."/>
        </authorList>
    </citation>
    <scope>NUCLEOTIDE SEQUENCE</scope>
    <source>
        <strain evidence="4">NIAS01</strain>
        <tissue evidence="4">Whole body or cell culture</tissue>
    </source>
</reference>
<dbReference type="OrthoDB" id="6381660at2759"/>
<keyword evidence="2" id="KW-0472">Membrane</keyword>
<evidence type="ECO:0000256" key="2">
    <source>
        <dbReference type="SAM" id="Phobius"/>
    </source>
</evidence>
<dbReference type="Pfam" id="PF00041">
    <property type="entry name" value="fn3"/>
    <property type="match status" value="2"/>
</dbReference>
<evidence type="ECO:0000259" key="3">
    <source>
        <dbReference type="PROSITE" id="PS50853"/>
    </source>
</evidence>
<evidence type="ECO:0000313" key="5">
    <source>
        <dbReference type="Proteomes" id="UP001107558"/>
    </source>
</evidence>
<dbReference type="InterPro" id="IPR050991">
    <property type="entry name" value="ECM_Regulatory_Proteins"/>
</dbReference>
<protein>
    <recommendedName>
        <fullName evidence="3">Fibronectin type-III domain-containing protein</fullName>
    </recommendedName>
</protein>
<feature type="domain" description="Fibronectin type-III" evidence="3">
    <location>
        <begin position="629"/>
        <end position="729"/>
    </location>
</feature>
<dbReference type="InterPro" id="IPR003961">
    <property type="entry name" value="FN3_dom"/>
</dbReference>